<accession>A0ACD5Y2K4</accession>
<evidence type="ECO:0000313" key="2">
    <source>
        <dbReference type="Proteomes" id="UP001732700"/>
    </source>
</evidence>
<keyword evidence="2" id="KW-1185">Reference proteome</keyword>
<reference evidence="1" key="1">
    <citation type="submission" date="2021-05" db="EMBL/GenBank/DDBJ databases">
        <authorList>
            <person name="Scholz U."/>
            <person name="Mascher M."/>
            <person name="Fiebig A."/>
        </authorList>
    </citation>
    <scope>NUCLEOTIDE SEQUENCE [LARGE SCALE GENOMIC DNA]</scope>
</reference>
<reference evidence="1" key="2">
    <citation type="submission" date="2025-09" db="UniProtKB">
        <authorList>
            <consortium name="EnsemblPlants"/>
        </authorList>
    </citation>
    <scope>IDENTIFICATION</scope>
</reference>
<dbReference type="Proteomes" id="UP001732700">
    <property type="component" value="Chromosome 5C"/>
</dbReference>
<organism evidence="1 2">
    <name type="scientific">Avena sativa</name>
    <name type="common">Oat</name>
    <dbReference type="NCBI Taxonomy" id="4498"/>
    <lineage>
        <taxon>Eukaryota</taxon>
        <taxon>Viridiplantae</taxon>
        <taxon>Streptophyta</taxon>
        <taxon>Embryophyta</taxon>
        <taxon>Tracheophyta</taxon>
        <taxon>Spermatophyta</taxon>
        <taxon>Magnoliopsida</taxon>
        <taxon>Liliopsida</taxon>
        <taxon>Poales</taxon>
        <taxon>Poaceae</taxon>
        <taxon>BOP clade</taxon>
        <taxon>Pooideae</taxon>
        <taxon>Poodae</taxon>
        <taxon>Poeae</taxon>
        <taxon>Poeae Chloroplast Group 1 (Aveneae type)</taxon>
        <taxon>Aveninae</taxon>
        <taxon>Avena</taxon>
    </lineage>
</organism>
<dbReference type="EnsemblPlants" id="AVESA.00010b.r2.5CG0876280.1">
    <property type="protein sequence ID" value="AVESA.00010b.r2.5CG0876280.1.CDS"/>
    <property type="gene ID" value="AVESA.00010b.r2.5CG0876280"/>
</dbReference>
<name>A0ACD5Y2K4_AVESA</name>
<protein>
    <submittedName>
        <fullName evidence="1">Uncharacterized protein</fullName>
    </submittedName>
</protein>
<sequence>MASQIGPPSPAITAIGDDLLREIFLRLPSLPSLVRAALTCRTFLHAVRSYPALRRRFQALHPPQLLGLFVGPSCHPSIPPFVPLRSRSDPDLAATVRGSDFLLTRIPQDSGDPGWAIKGCSSGHVLLHNQNTGQIAAYNPVTQALDIFTHPPQETCHPYYLEFHILFSGEDQSLFRVVCVRCRRRRGHTRARVSVFSSDTREWHGFPWVKTSKPQPGDGDEVRHTDKCLLSSYAGTLVNEFDRLVYWKHKGQAYMVLLDTATPPQLSRMDLPPPLKDMDHTQLKLGRSKDGNICMVCPGDSGGAQDRVSLAVWFWRARNDDGVDKWVLHKTVPLSTYIGVVVRLAPSSFRVGIMALVDGIVYLSIERDDNVGCHLLSFCLETETLNNLFQDTFDIHVHPYIMAWPPSLVCNKEDSETKVYVAADGPAGTEETPSVLVSTLQSYKEALINGDGAKAAEIETLILSIEGEKKSLVSKITTLDAELTNARGSISRISAEFYGYKRRTVRDALFAPL</sequence>
<proteinExistence type="predicted"/>
<evidence type="ECO:0000313" key="1">
    <source>
        <dbReference type="EnsemblPlants" id="AVESA.00010b.r2.5CG0876280.1.CDS"/>
    </source>
</evidence>